<proteinExistence type="predicted"/>
<organism evidence="1 2">
    <name type="scientific">Trichinella pseudospiralis</name>
    <name type="common">Parasitic roundworm</name>
    <dbReference type="NCBI Taxonomy" id="6337"/>
    <lineage>
        <taxon>Eukaryota</taxon>
        <taxon>Metazoa</taxon>
        <taxon>Ecdysozoa</taxon>
        <taxon>Nematoda</taxon>
        <taxon>Enoplea</taxon>
        <taxon>Dorylaimia</taxon>
        <taxon>Trichinellida</taxon>
        <taxon>Trichinellidae</taxon>
        <taxon>Trichinella</taxon>
    </lineage>
</organism>
<gene>
    <name evidence="1" type="ORF">T4A_8925</name>
</gene>
<comment type="caution">
    <text evidence="1">The sequence shown here is derived from an EMBL/GenBank/DDBJ whole genome shotgun (WGS) entry which is preliminary data.</text>
</comment>
<protein>
    <submittedName>
        <fullName evidence="1">Uncharacterized protein</fullName>
    </submittedName>
</protein>
<sequence length="40" mass="4710">MKRVILCRTLTVQTTLKLYQRLPEVLGLKLLLEIIVNWCP</sequence>
<evidence type="ECO:0000313" key="1">
    <source>
        <dbReference type="EMBL" id="KRY64575.1"/>
    </source>
</evidence>
<accession>A0A0V1DSN2</accession>
<dbReference type="Proteomes" id="UP000054632">
    <property type="component" value="Unassembled WGS sequence"/>
</dbReference>
<reference evidence="1 2" key="1">
    <citation type="submission" date="2015-01" db="EMBL/GenBank/DDBJ databases">
        <title>Evolution of Trichinella species and genotypes.</title>
        <authorList>
            <person name="Korhonen P.K."/>
            <person name="Edoardo P."/>
            <person name="Giuseppe L.R."/>
            <person name="Gasser R.B."/>
        </authorList>
    </citation>
    <scope>NUCLEOTIDE SEQUENCE [LARGE SCALE GENOMIC DNA]</scope>
    <source>
        <strain evidence="1">ISS13</strain>
    </source>
</reference>
<evidence type="ECO:0000313" key="2">
    <source>
        <dbReference type="Proteomes" id="UP000054632"/>
    </source>
</evidence>
<dbReference type="EMBL" id="JYDR01000351">
    <property type="protein sequence ID" value="KRY64575.1"/>
    <property type="molecule type" value="Genomic_DNA"/>
</dbReference>
<name>A0A0V1DSN2_TRIPS</name>
<dbReference type="AlphaFoldDB" id="A0A0V1DSN2"/>